<name>A0A813JCI3_POLGL</name>
<organism evidence="2 3">
    <name type="scientific">Polarella glacialis</name>
    <name type="common">Dinoflagellate</name>
    <dbReference type="NCBI Taxonomy" id="89957"/>
    <lineage>
        <taxon>Eukaryota</taxon>
        <taxon>Sar</taxon>
        <taxon>Alveolata</taxon>
        <taxon>Dinophyceae</taxon>
        <taxon>Suessiales</taxon>
        <taxon>Suessiaceae</taxon>
        <taxon>Polarella</taxon>
    </lineage>
</organism>
<dbReference type="InterPro" id="IPR036322">
    <property type="entry name" value="WD40_repeat_dom_sf"/>
</dbReference>
<evidence type="ECO:0000313" key="2">
    <source>
        <dbReference type="EMBL" id="CAE8670861.1"/>
    </source>
</evidence>
<dbReference type="Pfam" id="PF23411">
    <property type="entry name" value="Beta-prop_Vps41"/>
    <property type="match status" value="1"/>
</dbReference>
<reference evidence="2" key="1">
    <citation type="submission" date="2021-02" db="EMBL/GenBank/DDBJ databases">
        <authorList>
            <person name="Dougan E. K."/>
            <person name="Rhodes N."/>
            <person name="Thang M."/>
            <person name="Chan C."/>
        </authorList>
    </citation>
    <scope>NUCLEOTIDE SEQUENCE</scope>
</reference>
<dbReference type="InterPro" id="IPR001680">
    <property type="entry name" value="WD40_rpt"/>
</dbReference>
<feature type="non-terminal residue" evidence="2">
    <location>
        <position position="1"/>
    </location>
</feature>
<protein>
    <recommendedName>
        <fullName evidence="1">Vps41 beta-propeller domain-containing protein</fullName>
    </recommendedName>
</protein>
<dbReference type="InterPro" id="IPR015943">
    <property type="entry name" value="WD40/YVTN_repeat-like_dom_sf"/>
</dbReference>
<comment type="caution">
    <text evidence="2">The sequence shown here is derived from an EMBL/GenBank/DDBJ whole genome shotgun (WGS) entry which is preliminary data.</text>
</comment>
<evidence type="ECO:0000313" key="3">
    <source>
        <dbReference type="Proteomes" id="UP000626109"/>
    </source>
</evidence>
<dbReference type="Proteomes" id="UP000626109">
    <property type="component" value="Unassembled WGS sequence"/>
</dbReference>
<accession>A0A813JCI3</accession>
<evidence type="ECO:0000259" key="1">
    <source>
        <dbReference type="Pfam" id="PF23411"/>
    </source>
</evidence>
<dbReference type="SMART" id="SM00320">
    <property type="entry name" value="WD40"/>
    <property type="match status" value="3"/>
</dbReference>
<dbReference type="Gene3D" id="2.130.10.10">
    <property type="entry name" value="YVTN repeat-like/Quinoprotein amine dehydrogenase"/>
    <property type="match status" value="1"/>
</dbReference>
<dbReference type="EMBL" id="CAJNNW010023567">
    <property type="protein sequence ID" value="CAE8670861.1"/>
    <property type="molecule type" value="Genomic_DNA"/>
</dbReference>
<dbReference type="InterPro" id="IPR057780">
    <property type="entry name" value="Beta-prop_Vps41"/>
</dbReference>
<sequence>MTGKPLVEFRNITSTVLGGVTGFEDEVTCVAVHSGLVVVGTRNGSIYQVDHAPSTRVRKIATNCSHVHALSLDVQGRFCASGTADGRVTVWSLWPGVEPWVCEHSSEPVLSVSLCPDYASNASENLAVCAGGSDGRLVLHRR</sequence>
<proteinExistence type="predicted"/>
<dbReference type="AlphaFoldDB" id="A0A813JCI3"/>
<gene>
    <name evidence="2" type="ORF">PGLA2088_LOCUS17578</name>
</gene>
<feature type="domain" description="Vps41 beta-propeller" evidence="1">
    <location>
        <begin position="24"/>
        <end position="142"/>
    </location>
</feature>
<dbReference type="SUPFAM" id="SSF50978">
    <property type="entry name" value="WD40 repeat-like"/>
    <property type="match status" value="1"/>
</dbReference>